<evidence type="ECO:0000256" key="3">
    <source>
        <dbReference type="ARBA" id="ARBA00022679"/>
    </source>
</evidence>
<dbReference type="InterPro" id="IPR003010">
    <property type="entry name" value="C-N_Hydrolase"/>
</dbReference>
<keyword evidence="4" id="KW-0812">Transmembrane</keyword>
<keyword evidence="2" id="KW-1003">Cell membrane</keyword>
<keyword evidence="5" id="KW-1133">Transmembrane helix</keyword>
<dbReference type="GO" id="GO:0042158">
    <property type="term" value="P:lipoprotein biosynthetic process"/>
    <property type="evidence" value="ECO:0007669"/>
    <property type="project" value="InterPro"/>
</dbReference>
<proteinExistence type="predicted"/>
<feature type="domain" description="CN hydrolase" evidence="8">
    <location>
        <begin position="34"/>
        <end position="285"/>
    </location>
</feature>
<dbReference type="EMBL" id="UINC01144492">
    <property type="protein sequence ID" value="SVD34040.1"/>
    <property type="molecule type" value="Genomic_DNA"/>
</dbReference>
<accession>A0A382UIK6</accession>
<dbReference type="PANTHER" id="PTHR38686">
    <property type="entry name" value="APOLIPOPROTEIN N-ACYLTRANSFERASE"/>
    <property type="match status" value="1"/>
</dbReference>
<dbReference type="CDD" id="cd07571">
    <property type="entry name" value="ALP_N-acyl_transferase"/>
    <property type="match status" value="1"/>
</dbReference>
<evidence type="ECO:0000313" key="9">
    <source>
        <dbReference type="EMBL" id="SVD34040.1"/>
    </source>
</evidence>
<evidence type="ECO:0000256" key="4">
    <source>
        <dbReference type="ARBA" id="ARBA00022692"/>
    </source>
</evidence>
<dbReference type="InterPro" id="IPR036526">
    <property type="entry name" value="C-N_Hydrolase_sf"/>
</dbReference>
<reference evidence="9" key="1">
    <citation type="submission" date="2018-05" db="EMBL/GenBank/DDBJ databases">
        <authorList>
            <person name="Lanie J.A."/>
            <person name="Ng W.-L."/>
            <person name="Kazmierczak K.M."/>
            <person name="Andrzejewski T.M."/>
            <person name="Davidsen T.M."/>
            <person name="Wayne K.J."/>
            <person name="Tettelin H."/>
            <person name="Glass J.I."/>
            <person name="Rusch D."/>
            <person name="Podicherti R."/>
            <person name="Tsui H.-C.T."/>
            <person name="Winkler M.E."/>
        </authorList>
    </citation>
    <scope>NUCLEOTIDE SEQUENCE</scope>
</reference>
<name>A0A382UIK6_9ZZZZ</name>
<evidence type="ECO:0000256" key="1">
    <source>
        <dbReference type="ARBA" id="ARBA00004651"/>
    </source>
</evidence>
<protein>
    <recommendedName>
        <fullName evidence="8">CN hydrolase domain-containing protein</fullName>
    </recommendedName>
</protein>
<evidence type="ECO:0000256" key="5">
    <source>
        <dbReference type="ARBA" id="ARBA00022989"/>
    </source>
</evidence>
<dbReference type="NCBIfam" id="TIGR00546">
    <property type="entry name" value="lnt"/>
    <property type="match status" value="1"/>
</dbReference>
<dbReference type="InterPro" id="IPR004563">
    <property type="entry name" value="Apolipo_AcylTrfase"/>
</dbReference>
<feature type="non-terminal residue" evidence="9">
    <location>
        <position position="290"/>
    </location>
</feature>
<dbReference type="PROSITE" id="PS50263">
    <property type="entry name" value="CN_HYDROLASE"/>
    <property type="match status" value="1"/>
</dbReference>
<dbReference type="Gene3D" id="3.60.110.10">
    <property type="entry name" value="Carbon-nitrogen hydrolase"/>
    <property type="match status" value="1"/>
</dbReference>
<evidence type="ECO:0000256" key="7">
    <source>
        <dbReference type="ARBA" id="ARBA00023315"/>
    </source>
</evidence>
<dbReference type="PANTHER" id="PTHR38686:SF1">
    <property type="entry name" value="APOLIPOPROTEIN N-ACYLTRANSFERASE"/>
    <property type="match status" value="1"/>
</dbReference>
<organism evidence="9">
    <name type="scientific">marine metagenome</name>
    <dbReference type="NCBI Taxonomy" id="408172"/>
    <lineage>
        <taxon>unclassified sequences</taxon>
        <taxon>metagenomes</taxon>
        <taxon>ecological metagenomes</taxon>
    </lineage>
</organism>
<evidence type="ECO:0000256" key="2">
    <source>
        <dbReference type="ARBA" id="ARBA00022475"/>
    </source>
</evidence>
<evidence type="ECO:0000256" key="6">
    <source>
        <dbReference type="ARBA" id="ARBA00023136"/>
    </source>
</evidence>
<keyword evidence="7" id="KW-0012">Acyltransferase</keyword>
<dbReference type="Pfam" id="PF00795">
    <property type="entry name" value="CN_hydrolase"/>
    <property type="match status" value="1"/>
</dbReference>
<keyword evidence="6" id="KW-0472">Membrane</keyword>
<dbReference type="GO" id="GO:0016410">
    <property type="term" value="F:N-acyltransferase activity"/>
    <property type="evidence" value="ECO:0007669"/>
    <property type="project" value="InterPro"/>
</dbReference>
<dbReference type="AlphaFoldDB" id="A0A382UIK6"/>
<keyword evidence="3" id="KW-0808">Transferase</keyword>
<sequence>MAGFAAIGIILSVSLGRMPEGNGMMRPDVRLRLIQAGIPQKDKWRPELRDRHLATYLRLSHSPNDRGQQPSFSHLIWPETATPFFLARDQVRRDSIAGSLPKGAVLITGTPRLGTAFQGQAQLRNAIVSLSSNGDIRPIYDKAHLVPFGEYLPLRSVLATLGLNKLVDSAVDFTPGKDVRVVKLANLPAFRPLICYEIIFPREILPRKGEPEPKWLLNVTNDAWFGDSFGPRQHLDIARIRAVEFGLPVVRAANTGISAIIDPYGRVLVQLPLSTSGVIDSPLPLELPKT</sequence>
<dbReference type="SUPFAM" id="SSF56317">
    <property type="entry name" value="Carbon-nitrogen hydrolase"/>
    <property type="match status" value="1"/>
</dbReference>
<dbReference type="GO" id="GO:0005886">
    <property type="term" value="C:plasma membrane"/>
    <property type="evidence" value="ECO:0007669"/>
    <property type="project" value="UniProtKB-SubCell"/>
</dbReference>
<evidence type="ECO:0000259" key="8">
    <source>
        <dbReference type="PROSITE" id="PS50263"/>
    </source>
</evidence>
<comment type="subcellular location">
    <subcellularLocation>
        <location evidence="1">Cell membrane</location>
        <topology evidence="1">Multi-pass membrane protein</topology>
    </subcellularLocation>
</comment>
<gene>
    <name evidence="9" type="ORF">METZ01_LOCUS386894</name>
</gene>